<dbReference type="GO" id="GO:0006508">
    <property type="term" value="P:proteolysis"/>
    <property type="evidence" value="ECO:0007669"/>
    <property type="project" value="UniProtKB-KW"/>
</dbReference>
<evidence type="ECO:0000313" key="7">
    <source>
        <dbReference type="EMBL" id="SHN88904.1"/>
    </source>
</evidence>
<dbReference type="PANTHER" id="PTHR43806:SF11">
    <property type="entry name" value="CEREVISIN-RELATED"/>
    <property type="match status" value="1"/>
</dbReference>
<dbReference type="OrthoDB" id="9790784at2"/>
<dbReference type="SUPFAM" id="SSF52743">
    <property type="entry name" value="Subtilisin-like"/>
    <property type="match status" value="1"/>
</dbReference>
<evidence type="ECO:0000256" key="4">
    <source>
        <dbReference type="ARBA" id="ARBA00022825"/>
    </source>
</evidence>
<evidence type="ECO:0000256" key="3">
    <source>
        <dbReference type="ARBA" id="ARBA00022801"/>
    </source>
</evidence>
<dbReference type="InterPro" id="IPR036852">
    <property type="entry name" value="Peptidase_S8/S53_dom_sf"/>
</dbReference>
<name>A0A1M7V111_9ACTN</name>
<dbReference type="Proteomes" id="UP000184428">
    <property type="component" value="Unassembled WGS sequence"/>
</dbReference>
<dbReference type="RefSeq" id="WP_083606590.1">
    <property type="nucleotide sequence ID" value="NZ_FRDM01000066.1"/>
</dbReference>
<sequence>MVFCVANDPPHVAQGSATAIERQPQVVVVLGPRADIVVRAGRVVPENAHSSQLLAALTAAPTATSASDVAVRPLFGPYRHRLAFRTTRALAERLISPLDSYFTVTGIAEGQDSIADGLRNLDFIAGAYVKPPAELPINVKQITPRAEEPPEVTPDFSGRQLYLEASPSGVDARWAWTQEGGKGEGVNVVDVEGAWRFTHENLNHHGGVISGAQSSRLMWRNHGTAVLGVMGANDNGVGVAGIAPRAVHRAIAIFGDGMNSAVAIRQAADALSAGDILLIELHRPGPYIEEIGKSPYAPVEWWPDDFDVIMYAVSRGIIVVEAGGNGYQDLDNPAYSRSALGFPPTWSNPFDRGKRDSGAILVGAGAPPPGVHGRDWGPDRSRRDFSNFGSSLDAQGWGEEVTTCGFGDLQGGPGGEDYWYTDKFDGTSSAAPMVAGALTCVQGILRAGGQRLLTPTTARQYLRDTGAPQQAAPDASVSQRIGARPDIRALVSRARSESLSR</sequence>
<dbReference type="AlphaFoldDB" id="A0A1M7V111"/>
<keyword evidence="4" id="KW-0720">Serine protease</keyword>
<accession>A0A1M7V111</accession>
<dbReference type="InterPro" id="IPR034073">
    <property type="entry name" value="Subtilisin_DY-like_dom"/>
</dbReference>
<dbReference type="PRINTS" id="PR00723">
    <property type="entry name" value="SUBTILISIN"/>
</dbReference>
<evidence type="ECO:0000313" key="8">
    <source>
        <dbReference type="Proteomes" id="UP000184428"/>
    </source>
</evidence>
<evidence type="ECO:0000256" key="1">
    <source>
        <dbReference type="ARBA" id="ARBA00011073"/>
    </source>
</evidence>
<feature type="domain" description="Peptidase S8/S53" evidence="6">
    <location>
        <begin position="214"/>
        <end position="479"/>
    </location>
</feature>
<dbReference type="InterPro" id="IPR023828">
    <property type="entry name" value="Peptidase_S8_Ser-AS"/>
</dbReference>
<dbReference type="InterPro" id="IPR050131">
    <property type="entry name" value="Peptidase_S8_subtilisin-like"/>
</dbReference>
<evidence type="ECO:0000256" key="2">
    <source>
        <dbReference type="ARBA" id="ARBA00022670"/>
    </source>
</evidence>
<dbReference type="InterPro" id="IPR015500">
    <property type="entry name" value="Peptidase_S8_subtilisin-rel"/>
</dbReference>
<evidence type="ECO:0000256" key="5">
    <source>
        <dbReference type="PROSITE-ProRule" id="PRU01240"/>
    </source>
</evidence>
<comment type="similarity">
    <text evidence="1 5">Belongs to the peptidase S8 family.</text>
</comment>
<dbReference type="GO" id="GO:0004252">
    <property type="term" value="F:serine-type endopeptidase activity"/>
    <property type="evidence" value="ECO:0007669"/>
    <property type="project" value="InterPro"/>
</dbReference>
<evidence type="ECO:0000259" key="6">
    <source>
        <dbReference type="Pfam" id="PF00082"/>
    </source>
</evidence>
<dbReference type="PANTHER" id="PTHR43806">
    <property type="entry name" value="PEPTIDASE S8"/>
    <property type="match status" value="1"/>
</dbReference>
<dbReference type="Pfam" id="PF00082">
    <property type="entry name" value="Peptidase_S8"/>
    <property type="match status" value="1"/>
</dbReference>
<dbReference type="InterPro" id="IPR000209">
    <property type="entry name" value="Peptidase_S8/S53_dom"/>
</dbReference>
<dbReference type="EMBL" id="FRDM01000066">
    <property type="protein sequence ID" value="SHN88904.1"/>
    <property type="molecule type" value="Genomic_DNA"/>
</dbReference>
<reference evidence="7 8" key="1">
    <citation type="submission" date="2016-12" db="EMBL/GenBank/DDBJ databases">
        <authorList>
            <person name="Song W.-J."/>
            <person name="Kurnit D.M."/>
        </authorList>
    </citation>
    <scope>NUCLEOTIDE SEQUENCE [LARGE SCALE GENOMIC DNA]</scope>
    <source>
        <strain evidence="7 8">DSM 43162</strain>
    </source>
</reference>
<comment type="caution">
    <text evidence="5">Lacks conserved residue(s) required for the propagation of feature annotation.</text>
</comment>
<dbReference type="PROSITE" id="PS51892">
    <property type="entry name" value="SUBTILASE"/>
    <property type="match status" value="1"/>
</dbReference>
<proteinExistence type="inferred from homology"/>
<keyword evidence="2" id="KW-0645">Protease</keyword>
<dbReference type="Gene3D" id="3.40.50.200">
    <property type="entry name" value="Peptidase S8/S53 domain"/>
    <property type="match status" value="1"/>
</dbReference>
<keyword evidence="3" id="KW-0378">Hydrolase</keyword>
<gene>
    <name evidence="7" type="ORF">SAMN05660350_04895</name>
</gene>
<dbReference type="PROSITE" id="PS00138">
    <property type="entry name" value="SUBTILASE_SER"/>
    <property type="match status" value="1"/>
</dbReference>
<organism evidence="7 8">
    <name type="scientific">Geodermatophilus obscurus</name>
    <dbReference type="NCBI Taxonomy" id="1861"/>
    <lineage>
        <taxon>Bacteria</taxon>
        <taxon>Bacillati</taxon>
        <taxon>Actinomycetota</taxon>
        <taxon>Actinomycetes</taxon>
        <taxon>Geodermatophilales</taxon>
        <taxon>Geodermatophilaceae</taxon>
        <taxon>Geodermatophilus</taxon>
    </lineage>
</organism>
<dbReference type="CDD" id="cd04843">
    <property type="entry name" value="Peptidases_S8_11"/>
    <property type="match status" value="1"/>
</dbReference>
<protein>
    <submittedName>
        <fullName evidence="7">Subtilase family protein</fullName>
    </submittedName>
</protein>